<dbReference type="RefSeq" id="WP_210024672.1">
    <property type="nucleotide sequence ID" value="NZ_JAGINU010000001.1"/>
</dbReference>
<evidence type="ECO:0000313" key="2">
    <source>
        <dbReference type="Proteomes" id="UP001519295"/>
    </source>
</evidence>
<name>A0ABS4VL60_9PSEU</name>
<evidence type="ECO:0000313" key="1">
    <source>
        <dbReference type="EMBL" id="MBP2364647.1"/>
    </source>
</evidence>
<organism evidence="1 2">
    <name type="scientific">Pseudonocardia parietis</name>
    <dbReference type="NCBI Taxonomy" id="570936"/>
    <lineage>
        <taxon>Bacteria</taxon>
        <taxon>Bacillati</taxon>
        <taxon>Actinomycetota</taxon>
        <taxon>Actinomycetes</taxon>
        <taxon>Pseudonocardiales</taxon>
        <taxon>Pseudonocardiaceae</taxon>
        <taxon>Pseudonocardia</taxon>
    </lineage>
</organism>
<proteinExistence type="predicted"/>
<comment type="caution">
    <text evidence="1">The sequence shown here is derived from an EMBL/GenBank/DDBJ whole genome shotgun (WGS) entry which is preliminary data.</text>
</comment>
<dbReference type="EMBL" id="JAGINU010000001">
    <property type="protein sequence ID" value="MBP2364647.1"/>
    <property type="molecule type" value="Genomic_DNA"/>
</dbReference>
<reference evidence="1 2" key="1">
    <citation type="submission" date="2021-03" db="EMBL/GenBank/DDBJ databases">
        <title>Sequencing the genomes of 1000 actinobacteria strains.</title>
        <authorList>
            <person name="Klenk H.-P."/>
        </authorList>
    </citation>
    <scope>NUCLEOTIDE SEQUENCE [LARGE SCALE GENOMIC DNA]</scope>
    <source>
        <strain evidence="1 2">DSM 45256</strain>
    </source>
</reference>
<keyword evidence="2" id="KW-1185">Reference proteome</keyword>
<protein>
    <recommendedName>
        <fullName evidence="3">HipA-like C-terminal domain-containing protein</fullName>
    </recommendedName>
</protein>
<evidence type="ECO:0008006" key="3">
    <source>
        <dbReference type="Google" id="ProtNLM"/>
    </source>
</evidence>
<accession>A0ABS4VL60</accession>
<sequence>MAFPVIDVSRWENVSPEPVGREEKVWLRPLEGTVDTAENDWLFKPVVFTSDGHRQGEDWAEKVVSEVAGLLGMPCAAVELAVRDGTPGSLSRNVVPDGWNLVSGSVLLSAIDPTYVEGRLRPPGRAGHSPSVILRALADIAAPSGLAATDARQVFAGYLLLDAWVGNQDRHDQNWAVLREASAPGGMRLAPSFDHASSLGFQRRDSFRVTTLRNGLEGFVAKARAHRFEHDPVAGRAAIPSLVDVARTTLDAVPEAATWWARLAGIRAQQVETVVAGIPGLSEPTAMFVVEMLRLNRRRLLDVW</sequence>
<dbReference type="Proteomes" id="UP001519295">
    <property type="component" value="Unassembled WGS sequence"/>
</dbReference>
<dbReference type="Gene3D" id="1.10.1070.20">
    <property type="match status" value="1"/>
</dbReference>
<gene>
    <name evidence="1" type="ORF">JOF36_000343</name>
</gene>